<reference evidence="4" key="1">
    <citation type="submission" date="2022-10" db="EMBL/GenBank/DDBJ databases">
        <title>Catenovulum adriacola sp. nov. isolated in the Harbour of Susak.</title>
        <authorList>
            <person name="Schoch T."/>
            <person name="Reich S.J."/>
            <person name="Stoeferle S."/>
            <person name="Flaiz M."/>
            <person name="Kazda M."/>
            <person name="Riedel C.U."/>
            <person name="Duerre P."/>
        </authorList>
    </citation>
    <scope>NUCLEOTIDE SEQUENCE</scope>
    <source>
        <strain evidence="4">TS8</strain>
    </source>
</reference>
<dbReference type="InterPro" id="IPR036280">
    <property type="entry name" value="Multihaem_cyt_sf"/>
</dbReference>
<feature type="transmembrane region" description="Helical" evidence="2">
    <location>
        <begin position="159"/>
        <end position="177"/>
    </location>
</feature>
<feature type="transmembrane region" description="Helical" evidence="2">
    <location>
        <begin position="79"/>
        <end position="103"/>
    </location>
</feature>
<protein>
    <submittedName>
        <fullName evidence="4">Multiheme c-type cytochrome</fullName>
    </submittedName>
</protein>
<keyword evidence="2" id="KW-0812">Transmembrane</keyword>
<dbReference type="Pfam" id="PF13435">
    <property type="entry name" value="Cytochrome_C554"/>
    <property type="match status" value="1"/>
</dbReference>
<proteinExistence type="predicted"/>
<keyword evidence="1" id="KW-0732">Signal</keyword>
<evidence type="ECO:0000256" key="2">
    <source>
        <dbReference type="SAM" id="Phobius"/>
    </source>
</evidence>
<keyword evidence="5" id="KW-1185">Reference proteome</keyword>
<gene>
    <name evidence="4" type="ORF">OLW01_13620</name>
</gene>
<dbReference type="InterPro" id="IPR051829">
    <property type="entry name" value="Multiheme_Cytochr_ET"/>
</dbReference>
<evidence type="ECO:0000313" key="4">
    <source>
        <dbReference type="EMBL" id="WAJ70163.1"/>
    </source>
</evidence>
<accession>A0ABY7ALR5</accession>
<feature type="transmembrane region" description="Helical" evidence="2">
    <location>
        <begin position="44"/>
        <end position="67"/>
    </location>
</feature>
<sequence>MKAANLLKESKFLAICFGLLMISSLSAIYSYLAQVLSFDAFSFIQIANLVHLTSSILLSVIMLPYCYYHIKRIIGVRRFAVFSSGLVSLLLIFSVIYTGLILAYQGVTEQNQTVLNWHIILSLTAISLLVLHLICHYFSFVASRHAGVFKTISGLRVQLFYQTCAVAIFCLLIGLLATSTEQAYSTQPIVDNYQYNYGDHPFRPSQTETPQQMFIDEKALLTTDKCATCHADIAQQWYASAHRQAASDKTYETNVKLLASNKGIEATRYCEGCHAPVALLTGQLTQGGIHGGIDDSPANIEGVNCQSCHGITQLVHTKGVASYQFEINQAYLFETATNPWLQNINKLLIKQNPTQHKQDMAAPVLATAEYCASCHAQFIDKDLNDWGWVKMQDEYSAWLESPFSGNHDSQFAHKKQQRCQDCHMPLVAANDPSADHNGQVRDHRFLAANTMLPLLAKDEDFLNATIDFLRKDKVRISIEPPHRKSATSNLMPLDETVRASAIQPYYFYKGEKAKINIIVANTGVGHNFPGGSIDINQVWVNFEVTDAQGELVYQSGYLDNEGYLDKKAYQYRSLPVDRNGDIVWKHDLFNMVGKASVNVIKAGQSDVIEYQFNLPYWIKSPLYVSAKVQYRKLNTRYAKWALQDEYQPLPIIDMARSHLTIPVRDKLEAIDNAITLAD</sequence>
<keyword evidence="2" id="KW-0472">Membrane</keyword>
<organism evidence="4 5">
    <name type="scientific">Catenovulum adriaticum</name>
    <dbReference type="NCBI Taxonomy" id="2984846"/>
    <lineage>
        <taxon>Bacteria</taxon>
        <taxon>Pseudomonadati</taxon>
        <taxon>Pseudomonadota</taxon>
        <taxon>Gammaproteobacteria</taxon>
        <taxon>Alteromonadales</taxon>
        <taxon>Alteromonadaceae</taxon>
        <taxon>Catenovulum</taxon>
    </lineage>
</organism>
<evidence type="ECO:0000256" key="1">
    <source>
        <dbReference type="ARBA" id="ARBA00022729"/>
    </source>
</evidence>
<evidence type="ECO:0000313" key="5">
    <source>
        <dbReference type="Proteomes" id="UP001163726"/>
    </source>
</evidence>
<dbReference type="EMBL" id="CP109965">
    <property type="protein sequence ID" value="WAJ70163.1"/>
    <property type="molecule type" value="Genomic_DNA"/>
</dbReference>
<dbReference type="Proteomes" id="UP001163726">
    <property type="component" value="Chromosome"/>
</dbReference>
<feature type="transmembrane region" description="Helical" evidence="2">
    <location>
        <begin position="115"/>
        <end position="138"/>
    </location>
</feature>
<dbReference type="InterPro" id="IPR023155">
    <property type="entry name" value="Cyt_c-552/4"/>
</dbReference>
<name>A0ABY7ALR5_9ALTE</name>
<feature type="domain" description="Cytochrome c-552/4" evidence="3">
    <location>
        <begin position="225"/>
        <end position="310"/>
    </location>
</feature>
<evidence type="ECO:0000259" key="3">
    <source>
        <dbReference type="Pfam" id="PF13435"/>
    </source>
</evidence>
<dbReference type="SUPFAM" id="SSF48695">
    <property type="entry name" value="Multiheme cytochromes"/>
    <property type="match status" value="1"/>
</dbReference>
<dbReference type="Gene3D" id="1.10.1130.10">
    <property type="entry name" value="Flavocytochrome C3, Chain A"/>
    <property type="match status" value="1"/>
</dbReference>
<keyword evidence="2" id="KW-1133">Transmembrane helix</keyword>
<dbReference type="RefSeq" id="WP_268074466.1">
    <property type="nucleotide sequence ID" value="NZ_CP109965.1"/>
</dbReference>
<feature type="transmembrane region" description="Helical" evidence="2">
    <location>
        <begin position="12"/>
        <end position="32"/>
    </location>
</feature>
<dbReference type="PANTHER" id="PTHR35038:SF8">
    <property type="entry name" value="C-TYPE POLYHEME CYTOCHROME OMCC"/>
    <property type="match status" value="1"/>
</dbReference>
<dbReference type="PANTHER" id="PTHR35038">
    <property type="entry name" value="DISSIMILATORY SULFITE REDUCTASE SIRA"/>
    <property type="match status" value="1"/>
</dbReference>